<organism evidence="2 3">
    <name type="scientific">Candidatus Gallipaludibacter merdavium</name>
    <dbReference type="NCBI Taxonomy" id="2840839"/>
    <lineage>
        <taxon>Bacteria</taxon>
        <taxon>Pseudomonadati</taxon>
        <taxon>Bacteroidota</taxon>
        <taxon>Bacteroidia</taxon>
        <taxon>Bacteroidales</taxon>
        <taxon>Candidatus Gallipaludibacter</taxon>
    </lineage>
</organism>
<comment type="caution">
    <text evidence="2">The sequence shown here is derived from an EMBL/GenBank/DDBJ whole genome shotgun (WGS) entry which is preliminary data.</text>
</comment>
<keyword evidence="1" id="KW-0472">Membrane</keyword>
<proteinExistence type="predicted"/>
<name>A0A9D9HVP9_9BACT</name>
<feature type="transmembrane region" description="Helical" evidence="1">
    <location>
        <begin position="161"/>
        <end position="183"/>
    </location>
</feature>
<dbReference type="Proteomes" id="UP000823641">
    <property type="component" value="Unassembled WGS sequence"/>
</dbReference>
<evidence type="ECO:0000313" key="3">
    <source>
        <dbReference type="Proteomes" id="UP000823641"/>
    </source>
</evidence>
<dbReference type="EMBL" id="JADIMG010000092">
    <property type="protein sequence ID" value="MBO8460631.1"/>
    <property type="molecule type" value="Genomic_DNA"/>
</dbReference>
<reference evidence="2" key="1">
    <citation type="submission" date="2020-10" db="EMBL/GenBank/DDBJ databases">
        <authorList>
            <person name="Gilroy R."/>
        </authorList>
    </citation>
    <scope>NUCLEOTIDE SEQUENCE</scope>
    <source>
        <strain evidence="2">G3-3990</strain>
    </source>
</reference>
<keyword evidence="1" id="KW-1133">Transmembrane helix</keyword>
<gene>
    <name evidence="2" type="ORF">IAA73_09915</name>
</gene>
<evidence type="ECO:0000256" key="1">
    <source>
        <dbReference type="SAM" id="Phobius"/>
    </source>
</evidence>
<sequence>MIATEFNKRSRYLLIVHDLMSVWLYWEFCVSATTSSVFWSALGQLNPEGITWDLGTGFIFFVLFVFARLSYFPKEVRWAQLSWIIAIIVVAAVGPVLVWGAITQGWFAVGSNEWYKANNSLGELSSLLFAMYLIYVYFRLRKYKREGEDGVRTRPSLNYNLLLLLVVFVLSFRMLEVVSYFSILDELNENPEAREFLLKMGQM</sequence>
<feature type="transmembrane region" description="Helical" evidence="1">
    <location>
        <begin position="50"/>
        <end position="69"/>
    </location>
</feature>
<feature type="transmembrane region" description="Helical" evidence="1">
    <location>
        <begin position="81"/>
        <end position="102"/>
    </location>
</feature>
<evidence type="ECO:0000313" key="2">
    <source>
        <dbReference type="EMBL" id="MBO8460631.1"/>
    </source>
</evidence>
<feature type="transmembrane region" description="Helical" evidence="1">
    <location>
        <begin position="12"/>
        <end position="38"/>
    </location>
</feature>
<protein>
    <submittedName>
        <fullName evidence="2">Uncharacterized protein</fullName>
    </submittedName>
</protein>
<feature type="transmembrane region" description="Helical" evidence="1">
    <location>
        <begin position="122"/>
        <end position="140"/>
    </location>
</feature>
<dbReference type="AlphaFoldDB" id="A0A9D9HVP9"/>
<reference evidence="2" key="2">
    <citation type="journal article" date="2021" name="PeerJ">
        <title>Extensive microbial diversity within the chicken gut microbiome revealed by metagenomics and culture.</title>
        <authorList>
            <person name="Gilroy R."/>
            <person name="Ravi A."/>
            <person name="Getino M."/>
            <person name="Pursley I."/>
            <person name="Horton D.L."/>
            <person name="Alikhan N.F."/>
            <person name="Baker D."/>
            <person name="Gharbi K."/>
            <person name="Hall N."/>
            <person name="Watson M."/>
            <person name="Adriaenssens E.M."/>
            <person name="Foster-Nyarko E."/>
            <person name="Jarju S."/>
            <person name="Secka A."/>
            <person name="Antonio M."/>
            <person name="Oren A."/>
            <person name="Chaudhuri R.R."/>
            <person name="La Ragione R."/>
            <person name="Hildebrand F."/>
            <person name="Pallen M.J."/>
        </authorList>
    </citation>
    <scope>NUCLEOTIDE SEQUENCE</scope>
    <source>
        <strain evidence="2">G3-3990</strain>
    </source>
</reference>
<accession>A0A9D9HVP9</accession>
<keyword evidence="1" id="KW-0812">Transmembrane</keyword>